<proteinExistence type="predicted"/>
<name>A0A0W8G2F5_9ZZZZ</name>
<gene>
    <name evidence="2" type="ORF">ASZ90_002920</name>
</gene>
<comment type="caution">
    <text evidence="2">The sequence shown here is derived from an EMBL/GenBank/DDBJ whole genome shotgun (WGS) entry which is preliminary data.</text>
</comment>
<protein>
    <submittedName>
        <fullName evidence="2">Uncharacterized protein</fullName>
    </submittedName>
</protein>
<dbReference type="EMBL" id="LNQE01000348">
    <property type="protein sequence ID" value="KUG27233.1"/>
    <property type="molecule type" value="Genomic_DNA"/>
</dbReference>
<dbReference type="AlphaFoldDB" id="A0A0W8G2F5"/>
<sequence length="92" mass="10039">MYGAPQGAWGGGMGHGVRLWARAWTPCPDLEAAGDARMPWPGGCGRSTPYGKTGAPAVKARRVRKIQSRGLHGRDRERNGIRCGGPRRCRRR</sequence>
<reference evidence="2" key="1">
    <citation type="journal article" date="2015" name="Proc. Natl. Acad. Sci. U.S.A.">
        <title>Networks of energetic and metabolic interactions define dynamics in microbial communities.</title>
        <authorList>
            <person name="Embree M."/>
            <person name="Liu J.K."/>
            <person name="Al-Bassam M.M."/>
            <person name="Zengler K."/>
        </authorList>
    </citation>
    <scope>NUCLEOTIDE SEQUENCE</scope>
</reference>
<organism evidence="2">
    <name type="scientific">hydrocarbon metagenome</name>
    <dbReference type="NCBI Taxonomy" id="938273"/>
    <lineage>
        <taxon>unclassified sequences</taxon>
        <taxon>metagenomes</taxon>
        <taxon>ecological metagenomes</taxon>
    </lineage>
</organism>
<accession>A0A0W8G2F5</accession>
<evidence type="ECO:0000313" key="2">
    <source>
        <dbReference type="EMBL" id="KUG27233.1"/>
    </source>
</evidence>
<evidence type="ECO:0000256" key="1">
    <source>
        <dbReference type="SAM" id="MobiDB-lite"/>
    </source>
</evidence>
<feature type="region of interest" description="Disordered" evidence="1">
    <location>
        <begin position="41"/>
        <end position="92"/>
    </location>
</feature>